<evidence type="ECO:0000313" key="1">
    <source>
        <dbReference type="EMBL" id="AEM46675.1"/>
    </source>
</evidence>
<dbReference type="EMBL" id="CP002985">
    <property type="protein sequence ID" value="AEM46675.1"/>
    <property type="molecule type" value="Genomic_DNA"/>
</dbReference>
<proteinExistence type="predicted"/>
<dbReference type="HOGENOM" id="CLU_2930554_0_0_6"/>
<reference evidence="1 2" key="1">
    <citation type="journal article" date="2011" name="J. Bacteriol.">
        <title>Draft genome of the psychrotolerant acidophile Acidithiobacillus ferrivorans SS3.</title>
        <authorList>
            <person name="Liljeqvist M."/>
            <person name="Valdes J."/>
            <person name="Holmes D.S."/>
            <person name="Dopson M."/>
        </authorList>
    </citation>
    <scope>NUCLEOTIDE SEQUENCE [LARGE SCALE GENOMIC DNA]</scope>
    <source>
        <strain evidence="1 2">SS3</strain>
    </source>
</reference>
<dbReference type="AlphaFoldDB" id="G0JTC1"/>
<sequence length="60" mass="6970">MQRISAMVQSSRVEDVCKALSVWSKQWDGRPHPITVWMCHSEGFPHHASNRSLHMEIKEP</sequence>
<organism evidence="1 2">
    <name type="scientific">Acidithiobacillus ferrivorans SS3</name>
    <dbReference type="NCBI Taxonomy" id="743299"/>
    <lineage>
        <taxon>Bacteria</taxon>
        <taxon>Pseudomonadati</taxon>
        <taxon>Pseudomonadota</taxon>
        <taxon>Acidithiobacillia</taxon>
        <taxon>Acidithiobacillales</taxon>
        <taxon>Acidithiobacillaceae</taxon>
        <taxon>Acidithiobacillus</taxon>
    </lineage>
</organism>
<protein>
    <submittedName>
        <fullName evidence="1">Uncharacterized protein</fullName>
    </submittedName>
</protein>
<dbReference type="Proteomes" id="UP000009220">
    <property type="component" value="Chromosome"/>
</dbReference>
<dbReference type="KEGG" id="afi:Acife_0458"/>
<name>G0JTC1_9PROT</name>
<accession>G0JTC1</accession>
<gene>
    <name evidence="1" type="ORF">Acife_0458</name>
</gene>
<evidence type="ECO:0000313" key="2">
    <source>
        <dbReference type="Proteomes" id="UP000009220"/>
    </source>
</evidence>